<dbReference type="InterPro" id="IPR022742">
    <property type="entry name" value="Hydrolase_4"/>
</dbReference>
<dbReference type="Gene3D" id="3.40.50.1820">
    <property type="entry name" value="alpha/beta hydrolase"/>
    <property type="match status" value="1"/>
</dbReference>
<proteinExistence type="predicted"/>
<evidence type="ECO:0000313" key="3">
    <source>
        <dbReference type="EMBL" id="KAK7042081.1"/>
    </source>
</evidence>
<dbReference type="PRINTS" id="PR00111">
    <property type="entry name" value="ABHYDROLASE"/>
</dbReference>
<sequence length="348" mass="37576">MPSSSILRYAGYALLIPSLLVASHALASCPLTPKHIPTPTDPGMSSLPLNSRSRIVYPEDFLEGGEYVQLPLGKVRYWLLGPPTGKKIVFIHGITIPSIAFAKIAPVLADAGFRVLLYDLYGRGYSDAPKGMSYDPQLYATQLALLLQHLNWRCTCVLGFSMGGAIAGAKFVAAFPALVEGDVILVASAGAGGPPPTALSKFPHWLFAEDRVKRRFAARVVASDAIETPMQEIVRLQAEELPGYPRAILSSFHDGIIGKLEWAFSSPSWREKRVLLINGDEDKIIPPAAAHILQEMLISVGAAHINKDISPGPDVTLVSIAGSGHDLTWTHSDEVCDSILGFFEGNRK</sequence>
<gene>
    <name evidence="3" type="ORF">R3P38DRAFT_2888449</name>
</gene>
<evidence type="ECO:0000259" key="2">
    <source>
        <dbReference type="Pfam" id="PF12146"/>
    </source>
</evidence>
<dbReference type="AlphaFoldDB" id="A0AAW0CS34"/>
<dbReference type="InterPro" id="IPR000073">
    <property type="entry name" value="AB_hydrolase_1"/>
</dbReference>
<dbReference type="Proteomes" id="UP001362999">
    <property type="component" value="Unassembled WGS sequence"/>
</dbReference>
<dbReference type="PANTHER" id="PTHR43194">
    <property type="entry name" value="HYDROLASE ALPHA/BETA FOLD FAMILY"/>
    <property type="match status" value="1"/>
</dbReference>
<reference evidence="3 4" key="1">
    <citation type="journal article" date="2024" name="J Genomics">
        <title>Draft genome sequencing and assembly of Favolaschia claudopus CIRM-BRFM 2984 isolated from oak limbs.</title>
        <authorList>
            <person name="Navarro D."/>
            <person name="Drula E."/>
            <person name="Chaduli D."/>
            <person name="Cazenave R."/>
            <person name="Ahrendt S."/>
            <person name="Wang J."/>
            <person name="Lipzen A."/>
            <person name="Daum C."/>
            <person name="Barry K."/>
            <person name="Grigoriev I.V."/>
            <person name="Favel A."/>
            <person name="Rosso M.N."/>
            <person name="Martin F."/>
        </authorList>
    </citation>
    <scope>NUCLEOTIDE SEQUENCE [LARGE SCALE GENOMIC DNA]</scope>
    <source>
        <strain evidence="3 4">CIRM-BRFM 2984</strain>
    </source>
</reference>
<evidence type="ECO:0000313" key="4">
    <source>
        <dbReference type="Proteomes" id="UP001362999"/>
    </source>
</evidence>
<dbReference type="EMBL" id="JAWWNJ010000013">
    <property type="protein sequence ID" value="KAK7042081.1"/>
    <property type="molecule type" value="Genomic_DNA"/>
</dbReference>
<feature type="chain" id="PRO_5043922991" evidence="1">
    <location>
        <begin position="26"/>
        <end position="348"/>
    </location>
</feature>
<keyword evidence="4" id="KW-1185">Reference proteome</keyword>
<keyword evidence="1" id="KW-0732">Signal</keyword>
<name>A0AAW0CS34_9AGAR</name>
<dbReference type="PANTHER" id="PTHR43194:SF2">
    <property type="entry name" value="PEROXISOMAL MEMBRANE PROTEIN LPX1"/>
    <property type="match status" value="1"/>
</dbReference>
<dbReference type="Pfam" id="PF12146">
    <property type="entry name" value="Hydrolase_4"/>
    <property type="match status" value="1"/>
</dbReference>
<dbReference type="GO" id="GO:0016787">
    <property type="term" value="F:hydrolase activity"/>
    <property type="evidence" value="ECO:0007669"/>
    <property type="project" value="UniProtKB-KW"/>
</dbReference>
<dbReference type="InterPro" id="IPR029058">
    <property type="entry name" value="AB_hydrolase_fold"/>
</dbReference>
<evidence type="ECO:0000256" key="1">
    <source>
        <dbReference type="SAM" id="SignalP"/>
    </source>
</evidence>
<feature type="signal peptide" evidence="1">
    <location>
        <begin position="1"/>
        <end position="25"/>
    </location>
</feature>
<keyword evidence="3" id="KW-0378">Hydrolase</keyword>
<dbReference type="SUPFAM" id="SSF53474">
    <property type="entry name" value="alpha/beta-Hydrolases"/>
    <property type="match status" value="1"/>
</dbReference>
<dbReference type="InterPro" id="IPR050228">
    <property type="entry name" value="Carboxylesterase_BioH"/>
</dbReference>
<organism evidence="3 4">
    <name type="scientific">Favolaschia claudopus</name>
    <dbReference type="NCBI Taxonomy" id="2862362"/>
    <lineage>
        <taxon>Eukaryota</taxon>
        <taxon>Fungi</taxon>
        <taxon>Dikarya</taxon>
        <taxon>Basidiomycota</taxon>
        <taxon>Agaricomycotina</taxon>
        <taxon>Agaricomycetes</taxon>
        <taxon>Agaricomycetidae</taxon>
        <taxon>Agaricales</taxon>
        <taxon>Marasmiineae</taxon>
        <taxon>Mycenaceae</taxon>
        <taxon>Favolaschia</taxon>
    </lineage>
</organism>
<accession>A0AAW0CS34</accession>
<feature type="domain" description="Serine aminopeptidase S33" evidence="2">
    <location>
        <begin position="86"/>
        <end position="297"/>
    </location>
</feature>
<comment type="caution">
    <text evidence="3">The sequence shown here is derived from an EMBL/GenBank/DDBJ whole genome shotgun (WGS) entry which is preliminary data.</text>
</comment>
<protein>
    <submittedName>
        <fullName evidence="3">Hydrolase-4 domain-containing protein</fullName>
    </submittedName>
</protein>